<dbReference type="Gene3D" id="3.40.1350.60">
    <property type="match status" value="1"/>
</dbReference>
<gene>
    <name evidence="1 4" type="primary">sfsA</name>
    <name evidence="4" type="ORF">DSCOOX_34550</name>
</gene>
<reference evidence="4 5" key="1">
    <citation type="submission" date="2019-11" db="EMBL/GenBank/DDBJ databases">
        <title>Comparative genomics of hydrocarbon-degrading Desulfosarcina strains.</title>
        <authorList>
            <person name="Watanabe M."/>
            <person name="Kojima H."/>
            <person name="Fukui M."/>
        </authorList>
    </citation>
    <scope>NUCLEOTIDE SEQUENCE [LARGE SCALE GENOMIC DNA]</scope>
    <source>
        <strain evidence="5">oXyS1</strain>
    </source>
</reference>
<dbReference type="AlphaFoldDB" id="A0A5K8ACC8"/>
<dbReference type="PANTHER" id="PTHR30545:SF2">
    <property type="entry name" value="SUGAR FERMENTATION STIMULATION PROTEIN A"/>
    <property type="match status" value="1"/>
</dbReference>
<dbReference type="Proteomes" id="UP000422108">
    <property type="component" value="Chromosome"/>
</dbReference>
<dbReference type="RefSeq" id="WP_231717048.1">
    <property type="nucleotide sequence ID" value="NZ_AP021879.1"/>
</dbReference>
<dbReference type="PANTHER" id="PTHR30545">
    <property type="entry name" value="SUGAR FERMENTATION STIMULATION PROTEIN A"/>
    <property type="match status" value="1"/>
</dbReference>
<proteinExistence type="inferred from homology"/>
<evidence type="ECO:0000259" key="3">
    <source>
        <dbReference type="Pfam" id="PF17746"/>
    </source>
</evidence>
<name>A0A5K8ACC8_9BACT</name>
<evidence type="ECO:0000259" key="2">
    <source>
        <dbReference type="Pfam" id="PF03749"/>
    </source>
</evidence>
<dbReference type="NCBIfam" id="TIGR00230">
    <property type="entry name" value="sfsA"/>
    <property type="match status" value="1"/>
</dbReference>
<dbReference type="GO" id="GO:0003677">
    <property type="term" value="F:DNA binding"/>
    <property type="evidence" value="ECO:0007669"/>
    <property type="project" value="InterPro"/>
</dbReference>
<dbReference type="InterPro" id="IPR040452">
    <property type="entry name" value="SfsA_C"/>
</dbReference>
<evidence type="ECO:0000313" key="4">
    <source>
        <dbReference type="EMBL" id="BBO90275.1"/>
    </source>
</evidence>
<dbReference type="CDD" id="cd22359">
    <property type="entry name" value="SfsA-like_bacterial"/>
    <property type="match status" value="1"/>
</dbReference>
<evidence type="ECO:0000313" key="5">
    <source>
        <dbReference type="Proteomes" id="UP000422108"/>
    </source>
</evidence>
<evidence type="ECO:0000256" key="1">
    <source>
        <dbReference type="HAMAP-Rule" id="MF_00095"/>
    </source>
</evidence>
<dbReference type="InterPro" id="IPR005224">
    <property type="entry name" value="SfsA"/>
</dbReference>
<dbReference type="HAMAP" id="MF_00095">
    <property type="entry name" value="SfsA"/>
    <property type="match status" value="1"/>
</dbReference>
<sequence>MAGTEASIERGAIAWPPLIEGTLIKRYKRFLADVRLKDGRIVTAHCPNSGSMKACCDPGRRVYLSFHDNPRRKLKYTWELIDMPTSLVGVNTQIPNRLTAHAIAAGQITELDGYASVRREVKAGKNSRIDIFLESPDRRPCYVEVKNCTLVNDGLATFPDAVTVRGQKHLMELQRLVADGYRCAMFFLVQRMDADRFAPEDRIDPDYGRKLREAAENGVEILVYDVHIDLDGIRIGKPVFYDLNFFT</sequence>
<protein>
    <recommendedName>
        <fullName evidence="1">Sugar fermentation stimulation protein homolog</fullName>
    </recommendedName>
</protein>
<organism evidence="4 5">
    <name type="scientific">Desulfosarcina ovata subsp. ovata</name>
    <dbReference type="NCBI Taxonomy" id="2752305"/>
    <lineage>
        <taxon>Bacteria</taxon>
        <taxon>Pseudomonadati</taxon>
        <taxon>Thermodesulfobacteriota</taxon>
        <taxon>Desulfobacteria</taxon>
        <taxon>Desulfobacterales</taxon>
        <taxon>Desulfosarcinaceae</taxon>
        <taxon>Desulfosarcina</taxon>
    </lineage>
</organism>
<dbReference type="Pfam" id="PF17746">
    <property type="entry name" value="SfsA_N"/>
    <property type="match status" value="1"/>
</dbReference>
<dbReference type="Gene3D" id="2.40.50.580">
    <property type="match status" value="1"/>
</dbReference>
<keyword evidence="5" id="KW-1185">Reference proteome</keyword>
<feature type="domain" description="Sugar fermentation stimulation protein C-terminal" evidence="2">
    <location>
        <begin position="93"/>
        <end position="231"/>
    </location>
</feature>
<dbReference type="Pfam" id="PF03749">
    <property type="entry name" value="SfsA"/>
    <property type="match status" value="1"/>
</dbReference>
<feature type="domain" description="SfsA N-terminal OB" evidence="3">
    <location>
        <begin position="24"/>
        <end position="90"/>
    </location>
</feature>
<dbReference type="InterPro" id="IPR041465">
    <property type="entry name" value="SfsA_N"/>
</dbReference>
<dbReference type="EMBL" id="AP021879">
    <property type="protein sequence ID" value="BBO90275.1"/>
    <property type="molecule type" value="Genomic_DNA"/>
</dbReference>
<accession>A0A5K8ACC8</accession>
<comment type="similarity">
    <text evidence="1">Belongs to the SfsA family.</text>
</comment>